<reference evidence="1 2" key="1">
    <citation type="journal article" date="2019" name="Int. J. Syst. Evol. Microbiol.">
        <title>Capsulimonas corticalis gen. nov., sp. nov., an aerobic capsulated bacterium, of a novel bacterial order, Capsulimonadales ord. nov., of the class Armatimonadia of the phylum Armatimonadetes.</title>
        <authorList>
            <person name="Li J."/>
            <person name="Kudo C."/>
            <person name="Tonouchi A."/>
        </authorList>
    </citation>
    <scope>NUCLEOTIDE SEQUENCE [LARGE SCALE GENOMIC DNA]</scope>
    <source>
        <strain evidence="1 2">AX-7</strain>
    </source>
</reference>
<evidence type="ECO:0000313" key="2">
    <source>
        <dbReference type="Proteomes" id="UP000287394"/>
    </source>
</evidence>
<name>A0A402CWS1_9BACT</name>
<organism evidence="1 2">
    <name type="scientific">Capsulimonas corticalis</name>
    <dbReference type="NCBI Taxonomy" id="2219043"/>
    <lineage>
        <taxon>Bacteria</taxon>
        <taxon>Bacillati</taxon>
        <taxon>Armatimonadota</taxon>
        <taxon>Armatimonadia</taxon>
        <taxon>Capsulimonadales</taxon>
        <taxon>Capsulimonadaceae</taxon>
        <taxon>Capsulimonas</taxon>
    </lineage>
</organism>
<accession>A0A402CWS1</accession>
<keyword evidence="2" id="KW-1185">Reference proteome</keyword>
<dbReference type="EMBL" id="AP025739">
    <property type="protein sequence ID" value="BDI34269.1"/>
    <property type="molecule type" value="Genomic_DNA"/>
</dbReference>
<dbReference type="AlphaFoldDB" id="A0A402CWS1"/>
<dbReference type="KEGG" id="ccot:CCAX7_63200"/>
<evidence type="ECO:0000313" key="1">
    <source>
        <dbReference type="EMBL" id="BDI34269.1"/>
    </source>
</evidence>
<gene>
    <name evidence="1" type="ORF">CCAX7_63200</name>
</gene>
<sequence length="107" mass="11477">MPLPARAVAIERDAMDHRVPEMPLPPRDRTAVMAASHTLMQRSEIGSAPSGAIMASANPAEPPAQSPEAGHTPEPESGGANDVNLLASEVWSLLRRRLAYEAERMGR</sequence>
<proteinExistence type="predicted"/>
<dbReference type="Proteomes" id="UP000287394">
    <property type="component" value="Chromosome"/>
</dbReference>
<protein>
    <submittedName>
        <fullName evidence="1">Uncharacterized protein</fullName>
    </submittedName>
</protein>